<dbReference type="Gene3D" id="3.20.20.70">
    <property type="entry name" value="Aldolase class I"/>
    <property type="match status" value="1"/>
</dbReference>
<comment type="caution">
    <text evidence="5">The sequence shown here is derived from an EMBL/GenBank/DDBJ whole genome shotgun (WGS) entry which is preliminary data.</text>
</comment>
<dbReference type="PANTHER" id="PTHR12128:SF66">
    <property type="entry name" value="4-HYDROXY-2-OXOGLUTARATE ALDOLASE, MITOCHONDRIAL"/>
    <property type="match status" value="1"/>
</dbReference>
<dbReference type="InterPro" id="IPR002220">
    <property type="entry name" value="DapA-like"/>
</dbReference>
<dbReference type="SMART" id="SM01130">
    <property type="entry name" value="DHDPS"/>
    <property type="match status" value="1"/>
</dbReference>
<dbReference type="InterPro" id="IPR013785">
    <property type="entry name" value="Aldolase_TIM"/>
</dbReference>
<dbReference type="SUPFAM" id="SSF51569">
    <property type="entry name" value="Aldolase"/>
    <property type="match status" value="1"/>
</dbReference>
<protein>
    <submittedName>
        <fullName evidence="5">4-hydroxy-tetrahydrodipicolinate synthase 2</fullName>
    </submittedName>
</protein>
<gene>
    <name evidence="5" type="primary">dapA2_1</name>
    <name evidence="5" type="ORF">Aca07nite_10210</name>
</gene>
<dbReference type="PANTHER" id="PTHR12128">
    <property type="entry name" value="DIHYDRODIPICOLINATE SYNTHASE"/>
    <property type="match status" value="1"/>
</dbReference>
<accession>A0ABQ3WCT5</accession>
<proteinExistence type="inferred from homology"/>
<reference evidence="5" key="1">
    <citation type="submission" date="2021-01" db="EMBL/GenBank/DDBJ databases">
        <title>Whole genome shotgun sequence of Actinoplanes capillaceus NBRC 16408.</title>
        <authorList>
            <person name="Komaki H."/>
            <person name="Tamura T."/>
        </authorList>
    </citation>
    <scope>NUCLEOTIDE SEQUENCE [LARGE SCALE GENOMIC DNA]</scope>
    <source>
        <strain evidence="5">NBRC 16408</strain>
    </source>
</reference>
<sequence length="277" mass="28101">MLNRMLNGILVPLITPFDDAGAVALSALERLAHQVLDDGAAGLVALGTTGEPGSLDPGERQAVVDAAARVSRERGTTLLVGAGITPPDGAIALSLVPPFVRPGEEGVVAHFAAGAGPRVIYHVPHRTGQDLSTATIRRLAAIPGVLGMKYATGAVDAGTVALLADPPPGFALLGGDDALISPMLALGADGGILASAHVATSSFVELFETWRAGDVKAARTLGARLAEVSAALFAEPNPTVIKAVLHAQGRIPSAAVRLPLLPAGPLTSADAYRLVNR</sequence>
<dbReference type="InterPro" id="IPR020625">
    <property type="entry name" value="Schiff_base-form_aldolases_AS"/>
</dbReference>
<dbReference type="Pfam" id="PF00701">
    <property type="entry name" value="DHDPS"/>
    <property type="match status" value="1"/>
</dbReference>
<evidence type="ECO:0000313" key="5">
    <source>
        <dbReference type="EMBL" id="GID43746.1"/>
    </source>
</evidence>
<keyword evidence="2 4" id="KW-0456">Lyase</keyword>
<dbReference type="EMBL" id="BOMF01000015">
    <property type="protein sequence ID" value="GID43746.1"/>
    <property type="molecule type" value="Genomic_DNA"/>
</dbReference>
<dbReference type="PIRSF" id="PIRSF001365">
    <property type="entry name" value="DHDPS"/>
    <property type="match status" value="1"/>
</dbReference>
<evidence type="ECO:0000256" key="1">
    <source>
        <dbReference type="ARBA" id="ARBA00007592"/>
    </source>
</evidence>
<name>A0ABQ3WCT5_9ACTN</name>
<comment type="similarity">
    <text evidence="1 4">Belongs to the DapA family.</text>
</comment>
<evidence type="ECO:0000256" key="4">
    <source>
        <dbReference type="PIRNR" id="PIRNR001365"/>
    </source>
</evidence>
<evidence type="ECO:0000256" key="3">
    <source>
        <dbReference type="ARBA" id="ARBA00023270"/>
    </source>
</evidence>
<keyword evidence="3" id="KW-0704">Schiff base</keyword>
<evidence type="ECO:0000256" key="2">
    <source>
        <dbReference type="ARBA" id="ARBA00023239"/>
    </source>
</evidence>
<dbReference type="PROSITE" id="PS00666">
    <property type="entry name" value="DHDPS_2"/>
    <property type="match status" value="1"/>
</dbReference>
<organism evidence="5">
    <name type="scientific">Actinoplanes campanulatus</name>
    <dbReference type="NCBI Taxonomy" id="113559"/>
    <lineage>
        <taxon>Bacteria</taxon>
        <taxon>Bacillati</taxon>
        <taxon>Actinomycetota</taxon>
        <taxon>Actinomycetes</taxon>
        <taxon>Micromonosporales</taxon>
        <taxon>Micromonosporaceae</taxon>
        <taxon>Actinoplanes</taxon>
    </lineage>
</organism>